<evidence type="ECO:0000256" key="1">
    <source>
        <dbReference type="ARBA" id="ARBA00009881"/>
    </source>
</evidence>
<proteinExistence type="inferred from homology"/>
<sequence length="331" mass="35203">MSLPAQFNDSLKLPAVAAPMFLASGPQLVIETCKAGVVGTFPALNQRTSEGFEQWLIEIKTELSRFESETGTKAAPFGVNLIVHKSNPRLAADLALCVKHEVPLIITSLGAASEVVDSVHSYGGLVFHDVVNVRFAKKAASVGVDGLIAVAAGAGGHAGNWNPFALINELRQFFDKTILLSGSLSSGRDIAAAQMMGADLAYMGTRFIGTRECRVDEDYKALLLASSAADIVYTPVISGVPASFLRSSIERAGLDLETLEAPSQVDFGAELDEAADDGHQSKAKPWKDIWSAGQGVGSIDDLPSVAELIERLSAEYQQAQRDNNNAVARFL</sequence>
<evidence type="ECO:0000256" key="6">
    <source>
        <dbReference type="SAM" id="Coils"/>
    </source>
</evidence>
<keyword evidence="8" id="KW-1185">Reference proteome</keyword>
<protein>
    <submittedName>
        <fullName evidence="7">2-nitropropane dioxygenase</fullName>
    </submittedName>
</protein>
<dbReference type="CDD" id="cd04730">
    <property type="entry name" value="NPD_like"/>
    <property type="match status" value="1"/>
</dbReference>
<keyword evidence="3" id="KW-0288">FMN</keyword>
<keyword evidence="2" id="KW-0285">Flavoprotein</keyword>
<keyword evidence="7" id="KW-0223">Dioxygenase</keyword>
<dbReference type="EMBL" id="CP021425">
    <property type="protein sequence ID" value="ARU58654.1"/>
    <property type="molecule type" value="Genomic_DNA"/>
</dbReference>
<dbReference type="KEGG" id="ome:OLMES_4659"/>
<dbReference type="RefSeq" id="WP_087463408.1">
    <property type="nucleotide sequence ID" value="NZ_CP021425.1"/>
</dbReference>
<gene>
    <name evidence="7" type="ORF">OLMES_4659</name>
</gene>
<comment type="similarity">
    <text evidence="1">Belongs to the nitronate monooxygenase family. NMO class I subfamily.</text>
</comment>
<dbReference type="Pfam" id="PF03060">
    <property type="entry name" value="NMO"/>
    <property type="match status" value="1"/>
</dbReference>
<evidence type="ECO:0000256" key="4">
    <source>
        <dbReference type="ARBA" id="ARBA00023002"/>
    </source>
</evidence>
<dbReference type="GO" id="GO:0051213">
    <property type="term" value="F:dioxygenase activity"/>
    <property type="evidence" value="ECO:0007669"/>
    <property type="project" value="UniProtKB-KW"/>
</dbReference>
<keyword evidence="4" id="KW-0560">Oxidoreductase</keyword>
<dbReference type="OrthoDB" id="9778912at2"/>
<keyword evidence="5" id="KW-0503">Monooxygenase</keyword>
<accession>A0A1Y0IGZ3</accession>
<dbReference type="FunFam" id="3.20.20.70:FF:000210">
    <property type="entry name" value="2-nitropropane dioxygenase"/>
    <property type="match status" value="1"/>
</dbReference>
<dbReference type="PANTHER" id="PTHR42747">
    <property type="entry name" value="NITRONATE MONOOXYGENASE-RELATED"/>
    <property type="match status" value="1"/>
</dbReference>
<feature type="coiled-coil region" evidence="6">
    <location>
        <begin position="302"/>
        <end position="329"/>
    </location>
</feature>
<dbReference type="PANTHER" id="PTHR42747:SF4">
    <property type="entry name" value="BLR1330 PROTEIN"/>
    <property type="match status" value="1"/>
</dbReference>
<keyword evidence="6" id="KW-0175">Coiled coil</keyword>
<dbReference type="InterPro" id="IPR013785">
    <property type="entry name" value="Aldolase_TIM"/>
</dbReference>
<dbReference type="SUPFAM" id="SSF51412">
    <property type="entry name" value="Inosine monophosphate dehydrogenase (IMPDH)"/>
    <property type="match status" value="1"/>
</dbReference>
<dbReference type="AlphaFoldDB" id="A0A1Y0IGZ3"/>
<evidence type="ECO:0000256" key="2">
    <source>
        <dbReference type="ARBA" id="ARBA00022630"/>
    </source>
</evidence>
<reference evidence="7 8" key="1">
    <citation type="submission" date="2017-05" db="EMBL/GenBank/DDBJ databases">
        <title>Genomic insights into alkan degradation activity of Oleiphilus messinensis.</title>
        <authorList>
            <person name="Kozyavkin S.A."/>
            <person name="Slesarev A.I."/>
            <person name="Golyshin P.N."/>
            <person name="Korzhenkov A."/>
            <person name="Golyshina O.N."/>
            <person name="Toshchakov S.V."/>
        </authorList>
    </citation>
    <scope>NUCLEOTIDE SEQUENCE [LARGE SCALE GENOMIC DNA]</scope>
    <source>
        <strain evidence="7 8">ME102</strain>
    </source>
</reference>
<organism evidence="7 8">
    <name type="scientific">Oleiphilus messinensis</name>
    <dbReference type="NCBI Taxonomy" id="141451"/>
    <lineage>
        <taxon>Bacteria</taxon>
        <taxon>Pseudomonadati</taxon>
        <taxon>Pseudomonadota</taxon>
        <taxon>Gammaproteobacteria</taxon>
        <taxon>Oceanospirillales</taxon>
        <taxon>Oleiphilaceae</taxon>
        <taxon>Oleiphilus</taxon>
    </lineage>
</organism>
<evidence type="ECO:0000313" key="8">
    <source>
        <dbReference type="Proteomes" id="UP000196027"/>
    </source>
</evidence>
<evidence type="ECO:0000256" key="3">
    <source>
        <dbReference type="ARBA" id="ARBA00022643"/>
    </source>
</evidence>
<evidence type="ECO:0000313" key="7">
    <source>
        <dbReference type="EMBL" id="ARU58654.1"/>
    </source>
</evidence>
<name>A0A1Y0IGZ3_9GAMM</name>
<evidence type="ECO:0000256" key="5">
    <source>
        <dbReference type="ARBA" id="ARBA00023033"/>
    </source>
</evidence>
<dbReference type="Gene3D" id="3.20.20.70">
    <property type="entry name" value="Aldolase class I"/>
    <property type="match status" value="1"/>
</dbReference>
<dbReference type="Proteomes" id="UP000196027">
    <property type="component" value="Chromosome"/>
</dbReference>
<dbReference type="InterPro" id="IPR004136">
    <property type="entry name" value="NMO"/>
</dbReference>
<dbReference type="GO" id="GO:0018580">
    <property type="term" value="F:nitronate monooxygenase activity"/>
    <property type="evidence" value="ECO:0007669"/>
    <property type="project" value="InterPro"/>
</dbReference>